<evidence type="ECO:0000256" key="2">
    <source>
        <dbReference type="ARBA" id="ARBA00004496"/>
    </source>
</evidence>
<gene>
    <name evidence="9" type="ORF">AFUS01_LOCUS13627</name>
</gene>
<dbReference type="GO" id="GO:0006611">
    <property type="term" value="P:protein export from nucleus"/>
    <property type="evidence" value="ECO:0007669"/>
    <property type="project" value="TreeGrafter"/>
</dbReference>
<keyword evidence="7" id="KW-0539">Nucleus</keyword>
<dbReference type="PANTHER" id="PTHR12596:SF1">
    <property type="entry name" value="EXPORTIN-4"/>
    <property type="match status" value="1"/>
</dbReference>
<comment type="caution">
    <text evidence="9">The sequence shown here is derived from an EMBL/GenBank/DDBJ whole genome shotgun (WGS) entry which is preliminary data.</text>
</comment>
<dbReference type="PROSITE" id="PS50166">
    <property type="entry name" value="IMPORTIN_B_NT"/>
    <property type="match status" value="1"/>
</dbReference>
<dbReference type="GO" id="GO:0031267">
    <property type="term" value="F:small GTPase binding"/>
    <property type="evidence" value="ECO:0007669"/>
    <property type="project" value="InterPro"/>
</dbReference>
<comment type="subcellular location">
    <subcellularLocation>
        <location evidence="2">Cytoplasm</location>
    </subcellularLocation>
    <subcellularLocation>
        <location evidence="1">Nucleus</location>
    </subcellularLocation>
</comment>
<keyword evidence="10" id="KW-1185">Reference proteome</keyword>
<dbReference type="InterPro" id="IPR001494">
    <property type="entry name" value="Importin-beta_N"/>
</dbReference>
<dbReference type="GO" id="GO:0005049">
    <property type="term" value="F:nuclear export signal receptor activity"/>
    <property type="evidence" value="ECO:0007669"/>
    <property type="project" value="InterPro"/>
</dbReference>
<keyword evidence="6" id="KW-0653">Protein transport</keyword>
<evidence type="ECO:0000256" key="5">
    <source>
        <dbReference type="ARBA" id="ARBA00022490"/>
    </source>
</evidence>
<dbReference type="GO" id="GO:0005737">
    <property type="term" value="C:cytoplasm"/>
    <property type="evidence" value="ECO:0007669"/>
    <property type="project" value="UniProtKB-SubCell"/>
</dbReference>
<evidence type="ECO:0000256" key="1">
    <source>
        <dbReference type="ARBA" id="ARBA00004123"/>
    </source>
</evidence>
<evidence type="ECO:0000313" key="9">
    <source>
        <dbReference type="EMBL" id="CAG7724617.1"/>
    </source>
</evidence>
<accession>A0A8J2JTY6</accession>
<dbReference type="InterPro" id="IPR044189">
    <property type="entry name" value="XPO4/7-like"/>
</dbReference>
<reference evidence="9" key="1">
    <citation type="submission" date="2021-06" db="EMBL/GenBank/DDBJ databases">
        <authorList>
            <person name="Hodson N. C."/>
            <person name="Mongue J. A."/>
            <person name="Jaron S. K."/>
        </authorList>
    </citation>
    <scope>NUCLEOTIDE SEQUENCE</scope>
</reference>
<dbReference type="PANTHER" id="PTHR12596">
    <property type="entry name" value="EXPORTIN 4,7-RELATED"/>
    <property type="match status" value="1"/>
</dbReference>
<organism evidence="9 10">
    <name type="scientific">Allacma fusca</name>
    <dbReference type="NCBI Taxonomy" id="39272"/>
    <lineage>
        <taxon>Eukaryota</taxon>
        <taxon>Metazoa</taxon>
        <taxon>Ecdysozoa</taxon>
        <taxon>Arthropoda</taxon>
        <taxon>Hexapoda</taxon>
        <taxon>Collembola</taxon>
        <taxon>Symphypleona</taxon>
        <taxon>Sminthuridae</taxon>
        <taxon>Allacma</taxon>
    </lineage>
</organism>
<dbReference type="AlphaFoldDB" id="A0A8J2JTY6"/>
<evidence type="ECO:0000256" key="7">
    <source>
        <dbReference type="ARBA" id="ARBA00023242"/>
    </source>
</evidence>
<dbReference type="OrthoDB" id="5548448at2759"/>
<evidence type="ECO:0000256" key="3">
    <source>
        <dbReference type="ARBA" id="ARBA00009466"/>
    </source>
</evidence>
<evidence type="ECO:0000313" key="10">
    <source>
        <dbReference type="Proteomes" id="UP000708208"/>
    </source>
</evidence>
<protein>
    <recommendedName>
        <fullName evidence="8">Importin N-terminal domain-containing protein</fullName>
    </recommendedName>
</protein>
<comment type="similarity">
    <text evidence="3">Belongs to the exportin family.</text>
</comment>
<dbReference type="GO" id="GO:0005643">
    <property type="term" value="C:nuclear pore"/>
    <property type="evidence" value="ECO:0007669"/>
    <property type="project" value="TreeGrafter"/>
</dbReference>
<feature type="domain" description="Importin N-terminal" evidence="8">
    <location>
        <begin position="32"/>
        <end position="98"/>
    </location>
</feature>
<dbReference type="Proteomes" id="UP000708208">
    <property type="component" value="Unassembled WGS sequence"/>
</dbReference>
<keyword evidence="5" id="KW-0963">Cytoplasm</keyword>
<dbReference type="EMBL" id="CAJVCH010111863">
    <property type="protein sequence ID" value="CAG7724617.1"/>
    <property type="molecule type" value="Genomic_DNA"/>
</dbReference>
<name>A0A8J2JTY6_9HEXA</name>
<evidence type="ECO:0000259" key="8">
    <source>
        <dbReference type="PROSITE" id="PS50166"/>
    </source>
</evidence>
<proteinExistence type="inferred from homology"/>
<evidence type="ECO:0000256" key="6">
    <source>
        <dbReference type="ARBA" id="ARBA00022927"/>
    </source>
</evidence>
<evidence type="ECO:0000256" key="4">
    <source>
        <dbReference type="ARBA" id="ARBA00022448"/>
    </source>
</evidence>
<sequence length="1121" mass="125511">MEYQGSLEQLETAARILLAPPNMVTKDERSNAERMFLEFRKTRNAFGLCKFILEHSQTELLVFETADVLRNNLIQDWSKVPPEDIQTLNNNILQILINPSSTQLSFSAKRRLAAVVALIVKHQSFIQNGKQRTELVSHLINTVVSNNATLISACCVFDAIMVEHQYVVNVTDASLTYEMHFAAKKDFENSDLLRIFQFCLRWLSSYTHDPGNMLKRRDLDHVLKLVESILYWNFTKNLPRRVAGVVEMEATPAFKPPTSWSETIANAAFIPVFFDVHVKLRTDEDFILRTVSTILQLVTLHGPLVNTRDTRVDFLSRLIPPFTELLNLPNKLPIETLGLSDIMRKIMLFHRTGTLLGLTPVMFNDFIKAAGNFTCYVIQMSILEESKSYVDDRVYRESLTRVLEAWMNILTDTDANGPKEVLSPVATNIFNVFLQAHISPPEGFRQSQEVIHEDIEQEDETDSVQFRDQLQAIGVFGRFILQHSIPVLSNLLAFKCQAFQTQVEQVASGAAGRESLDLLNEDLHWTLLIAGHILAFDGLGETNLIPPEIIEVSLRHNGPSEVSAAAIQNAFQLLPIPDGPVDPIVGLVCRVISLAELERRILESNLGHLLSPEVASNVLWFLHRWAQSYFNMNEDYYAAVSPSFSSSWGSSSPTSAMAQTALFRRIREDLVRFSGEAEVIKEAINLLLALVDSNKKAETAIGSPELQPLLQLTSQVGPGKYQMPIEQYKKFIRAMVTVGSYCDDASQRAVYWDQILNPLLARLNTILGLAPQDRHRDDVRQELAYVLSGLIGTAMSSNSKTAASLYDKFGSFVGECGGVLDTYHNYDDIVELCLEFVTEVGKRSLSYLSHSNSITLYEGAMGVVKSYALHASGRKNLEKTAEEDAYNDLTLLLDMLSCLLTKDFLDLSPEAVNDGLSPPISAAEVALQGLSIVMPFMNAELLRYPNLSTKYFRLVAFVTELHAEKVMNLPMPMIQALFESVQLGLQTTTTEGFTSCCEFILAISNYISLNNHQSSIPGEICRNFLKYFLEMILSDKVNKEAIPSVSSALFALISAFTESFNELAHQLILSRPVGETQQNLSDAFSKLTQNLNLTGGGDRSSRAAFRDRLENFIFVVRGCLD</sequence>
<keyword evidence="4" id="KW-0813">Transport</keyword>